<feature type="compositionally biased region" description="Polar residues" evidence="2">
    <location>
        <begin position="225"/>
        <end position="240"/>
    </location>
</feature>
<dbReference type="AlphaFoldDB" id="A0A7S4ACC0"/>
<feature type="compositionally biased region" description="Basic and acidic residues" evidence="2">
    <location>
        <begin position="7"/>
        <end position="32"/>
    </location>
</feature>
<protein>
    <submittedName>
        <fullName evidence="3">Uncharacterized protein</fullName>
    </submittedName>
</protein>
<evidence type="ECO:0000256" key="1">
    <source>
        <dbReference type="SAM" id="Coils"/>
    </source>
</evidence>
<evidence type="ECO:0000256" key="2">
    <source>
        <dbReference type="SAM" id="MobiDB-lite"/>
    </source>
</evidence>
<feature type="coiled-coil region" evidence="1">
    <location>
        <begin position="692"/>
        <end position="726"/>
    </location>
</feature>
<evidence type="ECO:0000313" key="3">
    <source>
        <dbReference type="EMBL" id="CAE0710842.1"/>
    </source>
</evidence>
<organism evidence="3">
    <name type="scientific">Pseudo-nitzschia australis</name>
    <dbReference type="NCBI Taxonomy" id="44445"/>
    <lineage>
        <taxon>Eukaryota</taxon>
        <taxon>Sar</taxon>
        <taxon>Stramenopiles</taxon>
        <taxon>Ochrophyta</taxon>
        <taxon>Bacillariophyta</taxon>
        <taxon>Bacillariophyceae</taxon>
        <taxon>Bacillariophycidae</taxon>
        <taxon>Bacillariales</taxon>
        <taxon>Bacillariaceae</taxon>
        <taxon>Pseudo-nitzschia</taxon>
    </lineage>
</organism>
<feature type="region of interest" description="Disordered" evidence="2">
    <location>
        <begin position="219"/>
        <end position="249"/>
    </location>
</feature>
<accession>A0A7S4ACC0</accession>
<sequence>MLAAEFFEKTYNSEHSARSTQQTRDRNRKLSFDEGIGSGDSSPISSSLSIAAKSRIEYAANLNCAHDSIHTAFNTEETMRERLAGFFIPVADVYLHDQRDNEKKLRSNAINDLPMDPGVLVDPTGEESSSGGLKSFPIQGMNFHNFSPSQIQSQIHSPKGVDETDIERPNVPIYDRKNQEDWYTQTSFEQDARLAGAQRDIEKIENFCGSLAKDIGYAHKDRSNQEQSETAITKRQTIRGTTDRKDRYEKASRENEYLKETIKKLEVEVSALIFSLANVNHGTNIGGTGGTDKKESFDDKTLSTDFTFIQPRATSMQHVDEKCGGTFNSSKIHSYRHDGKRRMKSEAVADETQLEESEQKIQQLLSALEISKQNEVKAKKKLKSLQDSLQETQSIRYSESMKITLKPASGMCSKVERLEQNRSRKEENLFGNFIVTKKKFVEAKTECAKLKQELAQIRSLVKSQQEGLDEGTNCRGRQGRLVNNKNDEGIKKVERARIDEHCDGKIIHYEIENKGRSSIKLNPKSVSGGVCKSQKNVYDETVSPKLKRNIENIGLNERESSALLESLDPPVVTQRLSRDDTSLLLEVHAANKSNIINMTSFVRRGVANGKLLEGNTPVIQTHDKAHYRSTLPDLGTRRLEENERSNVFDNKCTDQCLEESDTVDHSMIATKAISPSVKETTISSAPLKKTSLNDLIIKLKVSKKRLQRADQQLNALVNKADLLNTIRKSEASRLDGSINAVDSLDGSVEVSHFPLLMVDGTTGHN</sequence>
<proteinExistence type="predicted"/>
<name>A0A7S4ACC0_9STRA</name>
<reference evidence="3" key="1">
    <citation type="submission" date="2021-01" db="EMBL/GenBank/DDBJ databases">
        <authorList>
            <person name="Corre E."/>
            <person name="Pelletier E."/>
            <person name="Niang G."/>
            <person name="Scheremetjew M."/>
            <person name="Finn R."/>
            <person name="Kale V."/>
            <person name="Holt S."/>
            <person name="Cochrane G."/>
            <person name="Meng A."/>
            <person name="Brown T."/>
            <person name="Cohen L."/>
        </authorList>
    </citation>
    <scope>NUCLEOTIDE SEQUENCE</scope>
    <source>
        <strain evidence="3">10249 10 AB</strain>
    </source>
</reference>
<gene>
    <name evidence="3" type="ORF">PAUS00366_LOCUS3569</name>
</gene>
<keyword evidence="1" id="KW-0175">Coiled coil</keyword>
<feature type="coiled-coil region" evidence="1">
    <location>
        <begin position="340"/>
        <end position="374"/>
    </location>
</feature>
<feature type="region of interest" description="Disordered" evidence="2">
    <location>
        <begin position="7"/>
        <end position="46"/>
    </location>
</feature>
<dbReference type="EMBL" id="HBIX01004516">
    <property type="protein sequence ID" value="CAE0710842.1"/>
    <property type="molecule type" value="Transcribed_RNA"/>
</dbReference>